<sequence>MYILHSWADLKVIKTILAMWGSCIYLADTFWPARDILQTEAAHNFVVYGHNQLNYPTPKLLFIHTWGPKGYMAQPMLKASNTFNSSSVVSWRILRFCFLFGSAKSL</sequence>
<keyword evidence="2" id="KW-1185">Reference proteome</keyword>
<evidence type="ECO:0000313" key="1">
    <source>
        <dbReference type="EMBL" id="CAL4060097.1"/>
    </source>
</evidence>
<reference evidence="1 2" key="1">
    <citation type="submission" date="2024-05" db="EMBL/GenBank/DDBJ databases">
        <authorList>
            <person name="Wallberg A."/>
        </authorList>
    </citation>
    <scope>NUCLEOTIDE SEQUENCE [LARGE SCALE GENOMIC DNA]</scope>
</reference>
<gene>
    <name evidence="1" type="ORF">MNOR_LOCUS1025</name>
</gene>
<dbReference type="AlphaFoldDB" id="A0AAV2PIN3"/>
<organism evidence="1 2">
    <name type="scientific">Meganyctiphanes norvegica</name>
    <name type="common">Northern krill</name>
    <name type="synonym">Thysanopoda norvegica</name>
    <dbReference type="NCBI Taxonomy" id="48144"/>
    <lineage>
        <taxon>Eukaryota</taxon>
        <taxon>Metazoa</taxon>
        <taxon>Ecdysozoa</taxon>
        <taxon>Arthropoda</taxon>
        <taxon>Crustacea</taxon>
        <taxon>Multicrustacea</taxon>
        <taxon>Malacostraca</taxon>
        <taxon>Eumalacostraca</taxon>
        <taxon>Eucarida</taxon>
        <taxon>Euphausiacea</taxon>
        <taxon>Euphausiidae</taxon>
        <taxon>Meganyctiphanes</taxon>
    </lineage>
</organism>
<name>A0AAV2PIN3_MEGNR</name>
<dbReference type="Proteomes" id="UP001497623">
    <property type="component" value="Unassembled WGS sequence"/>
</dbReference>
<accession>A0AAV2PIN3</accession>
<dbReference type="EMBL" id="CAXKWB010000257">
    <property type="protein sequence ID" value="CAL4060097.1"/>
    <property type="molecule type" value="Genomic_DNA"/>
</dbReference>
<evidence type="ECO:0000313" key="2">
    <source>
        <dbReference type="Proteomes" id="UP001497623"/>
    </source>
</evidence>
<protein>
    <submittedName>
        <fullName evidence="1">Uncharacterized protein</fullName>
    </submittedName>
</protein>
<proteinExistence type="predicted"/>
<comment type="caution">
    <text evidence="1">The sequence shown here is derived from an EMBL/GenBank/DDBJ whole genome shotgun (WGS) entry which is preliminary data.</text>
</comment>